<keyword evidence="2 9" id="KW-0240">DNA-directed RNA polymerase</keyword>
<dbReference type="PROSITE" id="PS00466">
    <property type="entry name" value="ZF_TFIIS_1"/>
    <property type="match status" value="1"/>
</dbReference>
<evidence type="ECO:0000256" key="3">
    <source>
        <dbReference type="ARBA" id="ARBA00022723"/>
    </source>
</evidence>
<keyword evidence="3 10" id="KW-0479">Metal-binding</keyword>
<sequence length="122" mass="13315">MGSMATFKSDVNFCSKCGAILPTLGPTGGVVCVVCKNEIDVQIMEDYVVSYTLDFNSITGYTDEKKLKSAQSNSEGALVDRKCPKCGNDKMSYASLQLRSADEGQTVFYTCTKCQFKETENS</sequence>
<dbReference type="AlphaFoldDB" id="A0A4Y7LNF1"/>
<comment type="function">
    <text evidence="9">DNA-dependent RNA polymerase catalyzes the transcription of DNA into RNA using the four ribonucleoside triphosphates as substrates.</text>
</comment>
<dbReference type="GO" id="GO:0003899">
    <property type="term" value="F:DNA-directed RNA polymerase activity"/>
    <property type="evidence" value="ECO:0007669"/>
    <property type="project" value="InterPro"/>
</dbReference>
<feature type="binding site" evidence="10">
    <location>
        <position position="111"/>
    </location>
    <ligand>
        <name>Zn(2+)</name>
        <dbReference type="ChEBI" id="CHEBI:29105"/>
        <label>2</label>
    </ligand>
</feature>
<keyword evidence="7 9" id="KW-0539">Nucleus</keyword>
<keyword evidence="4 11" id="KW-0863">Zinc-finger</keyword>
<accession>A0A4Y7LNF1</accession>
<evidence type="ECO:0000256" key="1">
    <source>
        <dbReference type="ARBA" id="ARBA00004604"/>
    </source>
</evidence>
<dbReference type="GO" id="GO:0005736">
    <property type="term" value="C:RNA polymerase I complex"/>
    <property type="evidence" value="ECO:0007669"/>
    <property type="project" value="TreeGrafter"/>
</dbReference>
<dbReference type="GO" id="GO:0003676">
    <property type="term" value="F:nucleic acid binding"/>
    <property type="evidence" value="ECO:0007669"/>
    <property type="project" value="InterPro"/>
</dbReference>
<dbReference type="GO" id="GO:0006363">
    <property type="term" value="P:termination of RNA polymerase I transcription"/>
    <property type="evidence" value="ECO:0007669"/>
    <property type="project" value="TreeGrafter"/>
</dbReference>
<organism evidence="13">
    <name type="scientific">Eubosmina coregoni</name>
    <dbReference type="NCBI Taxonomy" id="186181"/>
    <lineage>
        <taxon>Eukaryota</taxon>
        <taxon>Metazoa</taxon>
        <taxon>Ecdysozoa</taxon>
        <taxon>Arthropoda</taxon>
        <taxon>Crustacea</taxon>
        <taxon>Branchiopoda</taxon>
        <taxon>Diplostraca</taxon>
        <taxon>Cladocera</taxon>
        <taxon>Anomopoda</taxon>
        <taxon>Bosminidae</taxon>
        <taxon>Eubosmina</taxon>
    </lineage>
</organism>
<evidence type="ECO:0000256" key="8">
    <source>
        <dbReference type="ARBA" id="ARBA00044497"/>
    </source>
</evidence>
<name>A0A4Y7LNF1_9CRUS</name>
<protein>
    <recommendedName>
        <fullName evidence="9">DNA-directed RNA polymerase subunit</fullName>
    </recommendedName>
</protein>
<dbReference type="InterPro" id="IPR012164">
    <property type="entry name" value="Rpa12/Rpb9/Rpc10/TFS"/>
</dbReference>
<dbReference type="Pfam" id="PF01096">
    <property type="entry name" value="Zn_ribbon_TFIIS"/>
    <property type="match status" value="1"/>
</dbReference>
<dbReference type="InterPro" id="IPR019761">
    <property type="entry name" value="DNA-dir_RNA_pol-M_15_CS"/>
</dbReference>
<dbReference type="EMBL" id="LR000592">
    <property type="protein sequence ID" value="SVE70211.1"/>
    <property type="molecule type" value="mRNA"/>
</dbReference>
<evidence type="ECO:0000313" key="13">
    <source>
        <dbReference type="EMBL" id="SVE70211.1"/>
    </source>
</evidence>
<dbReference type="PROSITE" id="PS01030">
    <property type="entry name" value="RNA_POL_M_15KD"/>
    <property type="match status" value="1"/>
</dbReference>
<evidence type="ECO:0000256" key="7">
    <source>
        <dbReference type="ARBA" id="ARBA00023242"/>
    </source>
</evidence>
<evidence type="ECO:0000256" key="10">
    <source>
        <dbReference type="PIRSR" id="PIRSR005586-1"/>
    </source>
</evidence>
<dbReference type="PROSITE" id="PS51133">
    <property type="entry name" value="ZF_TFIIS_2"/>
    <property type="match status" value="1"/>
</dbReference>
<feature type="binding site" evidence="10">
    <location>
        <position position="17"/>
    </location>
    <ligand>
        <name>Zn(2+)</name>
        <dbReference type="ChEBI" id="CHEBI:29105"/>
        <label>1</label>
    </ligand>
</feature>
<feature type="binding site" evidence="10">
    <location>
        <position position="35"/>
    </location>
    <ligand>
        <name>Zn(2+)</name>
        <dbReference type="ChEBI" id="CHEBI:29105"/>
        <label>1</label>
    </ligand>
</feature>
<dbReference type="GO" id="GO:0008270">
    <property type="term" value="F:zinc ion binding"/>
    <property type="evidence" value="ECO:0007669"/>
    <property type="project" value="UniProtKB-KW"/>
</dbReference>
<feature type="binding site" evidence="10">
    <location>
        <position position="14"/>
    </location>
    <ligand>
        <name>Zn(2+)</name>
        <dbReference type="ChEBI" id="CHEBI:29105"/>
        <label>1</label>
    </ligand>
</feature>
<evidence type="ECO:0000259" key="12">
    <source>
        <dbReference type="PROSITE" id="PS51133"/>
    </source>
</evidence>
<evidence type="ECO:0000256" key="6">
    <source>
        <dbReference type="ARBA" id="ARBA00023163"/>
    </source>
</evidence>
<dbReference type="InterPro" id="IPR001222">
    <property type="entry name" value="Znf_TFIIS"/>
</dbReference>
<comment type="subcellular location">
    <subcellularLocation>
        <location evidence="1">Nucleus</location>
        <location evidence="1">Nucleolus</location>
    </subcellularLocation>
</comment>
<comment type="function">
    <text evidence="8">Core component of RNA polymerase I (Pol I), a DNA-dependent RNA polymerase which synthesizes ribosomal RNA precursors using the four ribonucleoside triphosphates as substrates. Can mediate Pol I proofreading of the nascent RNA transcript. Anchors into the Pol I active site to monitor transcription fidelity and cleave mis-incorporated 5'-ribonucleotides.</text>
</comment>
<dbReference type="InterPro" id="IPR034004">
    <property type="entry name" value="Zn_ribbon_RPA12_C"/>
</dbReference>
<dbReference type="Gene3D" id="2.20.25.10">
    <property type="match status" value="1"/>
</dbReference>
<keyword evidence="6 9" id="KW-0804">Transcription</keyword>
<feature type="zinc finger region" description="C4-type" evidence="11">
    <location>
        <begin position="14"/>
        <end position="35"/>
    </location>
</feature>
<evidence type="ECO:0000256" key="11">
    <source>
        <dbReference type="PIRSR" id="PIRSR005586-2"/>
    </source>
</evidence>
<reference evidence="13" key="1">
    <citation type="submission" date="2018-08" db="EMBL/GenBank/DDBJ databases">
        <authorList>
            <person name="Cornetti L."/>
        </authorList>
    </citation>
    <scope>NUCLEOTIDE SEQUENCE</scope>
    <source>
        <strain evidence="13">FI-BAL1-1</strain>
    </source>
</reference>
<evidence type="ECO:0000256" key="5">
    <source>
        <dbReference type="ARBA" id="ARBA00022833"/>
    </source>
</evidence>
<evidence type="ECO:0000256" key="4">
    <source>
        <dbReference type="ARBA" id="ARBA00022771"/>
    </source>
</evidence>
<feature type="binding site" evidence="10">
    <location>
        <position position="32"/>
    </location>
    <ligand>
        <name>Zn(2+)</name>
        <dbReference type="ChEBI" id="CHEBI:29105"/>
        <label>1</label>
    </ligand>
</feature>
<keyword evidence="5 10" id="KW-0862">Zinc</keyword>
<dbReference type="CDD" id="cd10507">
    <property type="entry name" value="Zn-ribbon_RPA12"/>
    <property type="match status" value="1"/>
</dbReference>
<proteinExistence type="evidence at transcript level"/>
<dbReference type="SMART" id="SM00440">
    <property type="entry name" value="ZnF_C2C2"/>
    <property type="match status" value="1"/>
</dbReference>
<dbReference type="PIRSF" id="PIRSF005586">
    <property type="entry name" value="RNApol_RpoM"/>
    <property type="match status" value="1"/>
</dbReference>
<feature type="binding site" evidence="10">
    <location>
        <position position="114"/>
    </location>
    <ligand>
        <name>Zn(2+)</name>
        <dbReference type="ChEBI" id="CHEBI:29105"/>
        <label>2</label>
    </ligand>
</feature>
<gene>
    <name evidence="13" type="primary">EOG090X0LKA</name>
</gene>
<dbReference type="PANTHER" id="PTHR11239:SF14">
    <property type="entry name" value="DNA-DIRECTED RNA POLYMERASE I SUBUNIT RPA12"/>
    <property type="match status" value="1"/>
</dbReference>
<feature type="binding site" evidence="10">
    <location>
        <position position="86"/>
    </location>
    <ligand>
        <name>Zn(2+)</name>
        <dbReference type="ChEBI" id="CHEBI:29105"/>
        <label>2</label>
    </ligand>
</feature>
<evidence type="ECO:0000256" key="9">
    <source>
        <dbReference type="PIRNR" id="PIRNR005586"/>
    </source>
</evidence>
<comment type="similarity">
    <text evidence="9">Belongs to the archaeal rpoM/eukaryotic RPA12/RPB9/RPC11 RNA polymerase family.</text>
</comment>
<dbReference type="SUPFAM" id="SSF57783">
    <property type="entry name" value="Zinc beta-ribbon"/>
    <property type="match status" value="1"/>
</dbReference>
<dbReference type="PANTHER" id="PTHR11239">
    <property type="entry name" value="DNA-DIRECTED RNA POLYMERASE"/>
    <property type="match status" value="1"/>
</dbReference>
<feature type="binding site" evidence="10">
    <location>
        <position position="83"/>
    </location>
    <ligand>
        <name>Zn(2+)</name>
        <dbReference type="ChEBI" id="CHEBI:29105"/>
        <label>2</label>
    </ligand>
</feature>
<feature type="domain" description="TFIIS-type" evidence="12">
    <location>
        <begin position="79"/>
        <end position="119"/>
    </location>
</feature>
<evidence type="ECO:0000256" key="2">
    <source>
        <dbReference type="ARBA" id="ARBA00022478"/>
    </source>
</evidence>